<dbReference type="Gene3D" id="3.40.50.300">
    <property type="entry name" value="P-loop containing nucleotide triphosphate hydrolases"/>
    <property type="match status" value="1"/>
</dbReference>
<dbReference type="EMBL" id="QZKI01000104">
    <property type="protein sequence ID" value="RJP67400.1"/>
    <property type="molecule type" value="Genomic_DNA"/>
</dbReference>
<keyword evidence="5" id="KW-0597">Phosphoprotein</keyword>
<dbReference type="Gene3D" id="3.40.50.2300">
    <property type="match status" value="1"/>
</dbReference>
<evidence type="ECO:0000256" key="4">
    <source>
        <dbReference type="ARBA" id="ARBA00023163"/>
    </source>
</evidence>
<keyword evidence="3" id="KW-0805">Transcription regulation</keyword>
<evidence type="ECO:0000313" key="8">
    <source>
        <dbReference type="EMBL" id="RJP67400.1"/>
    </source>
</evidence>
<keyword evidence="4" id="KW-0804">Transcription</keyword>
<dbReference type="InterPro" id="IPR002078">
    <property type="entry name" value="Sigma_54_int"/>
</dbReference>
<evidence type="ECO:0000259" key="6">
    <source>
        <dbReference type="PROSITE" id="PS50045"/>
    </source>
</evidence>
<dbReference type="GO" id="GO:0005524">
    <property type="term" value="F:ATP binding"/>
    <property type="evidence" value="ECO:0007669"/>
    <property type="project" value="UniProtKB-KW"/>
</dbReference>
<sequence length="471" mass="53317">MALILLAEKDFRLCTTLQQGLAQAGHEIMTALNQEETLRLLPLRNFEVVILDTEILREGDLDLISYVKQAQPLCEILLMTQIEDIEAAVKALRRGAYMYFVKPVDIADLVYGVESALKNLERSMAFREYERSAFIEMMGDSPAIRKMITLATKVAPTDSTVLLLGESGTGKEIIAEYIHRMSNRYDKPFLAINCSALPETLLESELFGYVRGAFTGATSDRKGLLEAGNNGTIFLDEVGDMPLLTQVKLLRVLENREVRRLGENKIVKVNVRLIAATNQDLAAAIQEKRFREDLFFRLNVIQIKIPPLRERMDSLPSLMRYFIAKFNRRFNRSIREIDRQAQFVLANYEYPGNVRELENIIEHAVIMADDDVIRANSLPDYLQTLRKPMLALPKGIEEALAAAAHEAQAAEPGFVTLAEMEKRLITETLIKCEGNQTLAAEKLGISRSTLWRKMKEYNIRASFTPEETPAN</sequence>
<feature type="modified residue" description="4-aspartylphosphate" evidence="5">
    <location>
        <position position="52"/>
    </location>
</feature>
<dbReference type="InterPro" id="IPR003593">
    <property type="entry name" value="AAA+_ATPase"/>
</dbReference>
<feature type="domain" description="Sigma-54 factor interaction" evidence="6">
    <location>
        <begin position="137"/>
        <end position="366"/>
    </location>
</feature>
<dbReference type="CDD" id="cd00009">
    <property type="entry name" value="AAA"/>
    <property type="match status" value="1"/>
</dbReference>
<dbReference type="SUPFAM" id="SSF52540">
    <property type="entry name" value="P-loop containing nucleoside triphosphate hydrolases"/>
    <property type="match status" value="1"/>
</dbReference>
<dbReference type="GO" id="GO:0000160">
    <property type="term" value="P:phosphorelay signal transduction system"/>
    <property type="evidence" value="ECO:0007669"/>
    <property type="project" value="InterPro"/>
</dbReference>
<dbReference type="SMART" id="SM00382">
    <property type="entry name" value="AAA"/>
    <property type="match status" value="1"/>
</dbReference>
<keyword evidence="1" id="KW-0547">Nucleotide-binding</keyword>
<dbReference type="InterPro" id="IPR002197">
    <property type="entry name" value="HTH_Fis"/>
</dbReference>
<dbReference type="AlphaFoldDB" id="A0A419ETU8"/>
<dbReference type="Gene3D" id="1.10.10.60">
    <property type="entry name" value="Homeodomain-like"/>
    <property type="match status" value="1"/>
</dbReference>
<dbReference type="Gene3D" id="1.10.8.60">
    <property type="match status" value="1"/>
</dbReference>
<dbReference type="PANTHER" id="PTHR32071">
    <property type="entry name" value="TRANSCRIPTIONAL REGULATORY PROTEIN"/>
    <property type="match status" value="1"/>
</dbReference>
<dbReference type="InterPro" id="IPR011006">
    <property type="entry name" value="CheY-like_superfamily"/>
</dbReference>
<reference evidence="8 9" key="1">
    <citation type="journal article" date="2017" name="ISME J.">
        <title>Energy and carbon metabolisms in a deep terrestrial subsurface fluid microbial community.</title>
        <authorList>
            <person name="Momper L."/>
            <person name="Jungbluth S.P."/>
            <person name="Lee M.D."/>
            <person name="Amend J.P."/>
        </authorList>
    </citation>
    <scope>NUCLEOTIDE SEQUENCE [LARGE SCALE GENOMIC DNA]</scope>
    <source>
        <strain evidence="8">SURF_17</strain>
    </source>
</reference>
<dbReference type="SUPFAM" id="SSF46689">
    <property type="entry name" value="Homeodomain-like"/>
    <property type="match status" value="1"/>
</dbReference>
<dbReference type="InterPro" id="IPR058031">
    <property type="entry name" value="AAA_lid_NorR"/>
</dbReference>
<organism evidence="8 9">
    <name type="scientific">Candidatus Abyssobacteria bacterium SURF_17</name>
    <dbReference type="NCBI Taxonomy" id="2093361"/>
    <lineage>
        <taxon>Bacteria</taxon>
        <taxon>Pseudomonadati</taxon>
        <taxon>Candidatus Hydrogenedentota</taxon>
        <taxon>Candidatus Abyssobacteria</taxon>
    </lineage>
</organism>
<dbReference type="InterPro" id="IPR009057">
    <property type="entry name" value="Homeodomain-like_sf"/>
</dbReference>
<dbReference type="PROSITE" id="PS00688">
    <property type="entry name" value="SIGMA54_INTERACT_3"/>
    <property type="match status" value="1"/>
</dbReference>
<proteinExistence type="predicted"/>
<evidence type="ECO:0000256" key="2">
    <source>
        <dbReference type="ARBA" id="ARBA00022840"/>
    </source>
</evidence>
<evidence type="ECO:0000256" key="5">
    <source>
        <dbReference type="PROSITE-ProRule" id="PRU00169"/>
    </source>
</evidence>
<dbReference type="PROSITE" id="PS50045">
    <property type="entry name" value="SIGMA54_INTERACT_4"/>
    <property type="match status" value="1"/>
</dbReference>
<dbReference type="PANTHER" id="PTHR32071:SF113">
    <property type="entry name" value="ALGINATE BIOSYNTHESIS TRANSCRIPTIONAL REGULATORY PROTEIN ALGB"/>
    <property type="match status" value="1"/>
</dbReference>
<dbReference type="FunFam" id="3.40.50.300:FF:000006">
    <property type="entry name" value="DNA-binding transcriptional regulator NtrC"/>
    <property type="match status" value="1"/>
</dbReference>
<dbReference type="GO" id="GO:0006355">
    <property type="term" value="P:regulation of DNA-templated transcription"/>
    <property type="evidence" value="ECO:0007669"/>
    <property type="project" value="InterPro"/>
</dbReference>
<dbReference type="Pfam" id="PF00158">
    <property type="entry name" value="Sigma54_activat"/>
    <property type="match status" value="1"/>
</dbReference>
<evidence type="ECO:0000256" key="1">
    <source>
        <dbReference type="ARBA" id="ARBA00022741"/>
    </source>
</evidence>
<dbReference type="Pfam" id="PF25601">
    <property type="entry name" value="AAA_lid_14"/>
    <property type="match status" value="1"/>
</dbReference>
<evidence type="ECO:0000256" key="3">
    <source>
        <dbReference type="ARBA" id="ARBA00023015"/>
    </source>
</evidence>
<dbReference type="PRINTS" id="PR01590">
    <property type="entry name" value="HTHFIS"/>
</dbReference>
<dbReference type="SMART" id="SM00448">
    <property type="entry name" value="REC"/>
    <property type="match status" value="1"/>
</dbReference>
<dbReference type="PROSITE" id="PS50110">
    <property type="entry name" value="RESPONSE_REGULATORY"/>
    <property type="match status" value="1"/>
</dbReference>
<evidence type="ECO:0000313" key="9">
    <source>
        <dbReference type="Proteomes" id="UP000285961"/>
    </source>
</evidence>
<name>A0A419ETU8_9BACT</name>
<evidence type="ECO:0000259" key="7">
    <source>
        <dbReference type="PROSITE" id="PS50110"/>
    </source>
</evidence>
<dbReference type="Proteomes" id="UP000285961">
    <property type="component" value="Unassembled WGS sequence"/>
</dbReference>
<dbReference type="InterPro" id="IPR025944">
    <property type="entry name" value="Sigma_54_int_dom_CS"/>
</dbReference>
<feature type="domain" description="Response regulatory" evidence="7">
    <location>
        <begin position="3"/>
        <end position="117"/>
    </location>
</feature>
<dbReference type="Pfam" id="PF02954">
    <property type="entry name" value="HTH_8"/>
    <property type="match status" value="1"/>
</dbReference>
<dbReference type="GO" id="GO:0043565">
    <property type="term" value="F:sequence-specific DNA binding"/>
    <property type="evidence" value="ECO:0007669"/>
    <property type="project" value="InterPro"/>
</dbReference>
<gene>
    <name evidence="8" type="ORF">C4532_14635</name>
</gene>
<dbReference type="InterPro" id="IPR025662">
    <property type="entry name" value="Sigma_54_int_dom_ATP-bd_1"/>
</dbReference>
<protein>
    <submittedName>
        <fullName evidence="8">Sigma-54-dependent Fis family transcriptional regulator</fullName>
    </submittedName>
</protein>
<dbReference type="InterPro" id="IPR027417">
    <property type="entry name" value="P-loop_NTPase"/>
</dbReference>
<dbReference type="SUPFAM" id="SSF52172">
    <property type="entry name" value="CheY-like"/>
    <property type="match status" value="1"/>
</dbReference>
<accession>A0A419ETU8</accession>
<comment type="caution">
    <text evidence="8">The sequence shown here is derived from an EMBL/GenBank/DDBJ whole genome shotgun (WGS) entry which is preliminary data.</text>
</comment>
<keyword evidence="2" id="KW-0067">ATP-binding</keyword>
<dbReference type="Pfam" id="PF00072">
    <property type="entry name" value="Response_reg"/>
    <property type="match status" value="1"/>
</dbReference>
<dbReference type="InterPro" id="IPR001789">
    <property type="entry name" value="Sig_transdc_resp-reg_receiver"/>
</dbReference>
<dbReference type="PROSITE" id="PS00675">
    <property type="entry name" value="SIGMA54_INTERACT_1"/>
    <property type="match status" value="1"/>
</dbReference>